<dbReference type="KEGG" id="hyg:AUC43_08635"/>
<evidence type="ECO:0000313" key="3">
    <source>
        <dbReference type="EMBL" id="ALW85153.1"/>
    </source>
</evidence>
<reference evidence="3 4" key="1">
    <citation type="submission" date="2015-12" db="EMBL/GenBank/DDBJ databases">
        <authorList>
            <person name="Shamseldin A."/>
            <person name="Moawad H."/>
            <person name="Abd El-Rahim W.M."/>
            <person name="Sadowsky M.J."/>
        </authorList>
    </citation>
    <scope>NUCLEOTIDE SEQUENCE [LARGE SCALE GENOMIC DNA]</scope>
    <source>
        <strain evidence="3 4">DG5B</strain>
    </source>
</reference>
<keyword evidence="1" id="KW-0732">Signal</keyword>
<dbReference type="OrthoDB" id="947434at2"/>
<dbReference type="AlphaFoldDB" id="A0A0U4BY28"/>
<evidence type="ECO:0000313" key="4">
    <source>
        <dbReference type="Proteomes" id="UP000059542"/>
    </source>
</evidence>
<dbReference type="EMBL" id="CP013909">
    <property type="protein sequence ID" value="ALW85153.1"/>
    <property type="molecule type" value="Genomic_DNA"/>
</dbReference>
<evidence type="ECO:0000259" key="2">
    <source>
        <dbReference type="Pfam" id="PF13568"/>
    </source>
</evidence>
<dbReference type="Proteomes" id="UP000059542">
    <property type="component" value="Chromosome"/>
</dbReference>
<gene>
    <name evidence="3" type="ORF">AUC43_08635</name>
</gene>
<proteinExistence type="predicted"/>
<name>A0A0U4BY28_9BACT</name>
<feature type="signal peptide" evidence="1">
    <location>
        <begin position="1"/>
        <end position="20"/>
    </location>
</feature>
<organism evidence="3 4">
    <name type="scientific">Hymenobacter sedentarius</name>
    <dbReference type="NCBI Taxonomy" id="1411621"/>
    <lineage>
        <taxon>Bacteria</taxon>
        <taxon>Pseudomonadati</taxon>
        <taxon>Bacteroidota</taxon>
        <taxon>Cytophagia</taxon>
        <taxon>Cytophagales</taxon>
        <taxon>Hymenobacteraceae</taxon>
        <taxon>Hymenobacter</taxon>
    </lineage>
</organism>
<feature type="domain" description="Outer membrane protein beta-barrel" evidence="2">
    <location>
        <begin position="42"/>
        <end position="199"/>
    </location>
</feature>
<dbReference type="RefSeq" id="WP_068191950.1">
    <property type="nucleotide sequence ID" value="NZ_CP013909.1"/>
</dbReference>
<accession>A0A0U4BY28</accession>
<feature type="chain" id="PRO_5006847530" description="Outer membrane protein beta-barrel domain-containing protein" evidence="1">
    <location>
        <begin position="21"/>
        <end position="237"/>
    </location>
</feature>
<protein>
    <recommendedName>
        <fullName evidence="2">Outer membrane protein beta-barrel domain-containing protein</fullName>
    </recommendedName>
</protein>
<dbReference type="InterPro" id="IPR025665">
    <property type="entry name" value="Beta-barrel_OMP_2"/>
</dbReference>
<evidence type="ECO:0000256" key="1">
    <source>
        <dbReference type="SAM" id="SignalP"/>
    </source>
</evidence>
<dbReference type="STRING" id="1411621.AUC43_08635"/>
<dbReference type="Pfam" id="PF13568">
    <property type="entry name" value="OMP_b-brl_2"/>
    <property type="match status" value="1"/>
</dbReference>
<keyword evidence="4" id="KW-1185">Reference proteome</keyword>
<sequence>MKTTLLLLLLAAGAAPAAHAQGGALSSKDYGDSGTGYASGNTGFGIKGGYNVSDLRGSGSGIFPNKNSLKAFNAGVYGQMGFSNFASLQVELLYIRKGFHTDQATVTTGGTTTTVGARDNRLDYLELPILFVGNVTETISFHVGPQVSLLTKVKSGDEDLSLKANGYNSVDYGAIGGVEARLGPARLGVRYDLGLGKIYKNGTVVKYNNTALFANGITDNNIHNQTFQVYLGIGVRR</sequence>